<feature type="compositionally biased region" description="Low complexity" evidence="1">
    <location>
        <begin position="55"/>
        <end position="67"/>
    </location>
</feature>
<protein>
    <submittedName>
        <fullName evidence="2">Uncharacterized protein</fullName>
    </submittedName>
</protein>
<feature type="compositionally biased region" description="Basic and acidic residues" evidence="1">
    <location>
        <begin position="1"/>
        <end position="12"/>
    </location>
</feature>
<reference evidence="3" key="1">
    <citation type="journal article" date="2019" name="Int. J. Syst. Evol. Microbiol.">
        <title>The Global Catalogue of Microorganisms (GCM) 10K type strain sequencing project: providing services to taxonomists for standard genome sequencing and annotation.</title>
        <authorList>
            <consortium name="The Broad Institute Genomics Platform"/>
            <consortium name="The Broad Institute Genome Sequencing Center for Infectious Disease"/>
            <person name="Wu L."/>
            <person name="Ma J."/>
        </authorList>
    </citation>
    <scope>NUCLEOTIDE SEQUENCE [LARGE SCALE GENOMIC DNA]</scope>
    <source>
        <strain evidence="3">JCM 3115</strain>
    </source>
</reference>
<evidence type="ECO:0000256" key="1">
    <source>
        <dbReference type="SAM" id="MobiDB-lite"/>
    </source>
</evidence>
<gene>
    <name evidence="2" type="ORF">GCM10010140_24950</name>
</gene>
<comment type="caution">
    <text evidence="2">The sequence shown here is derived from an EMBL/GenBank/DDBJ whole genome shotgun (WGS) entry which is preliminary data.</text>
</comment>
<evidence type="ECO:0000313" key="3">
    <source>
        <dbReference type="Proteomes" id="UP000611554"/>
    </source>
</evidence>
<organism evidence="2 3">
    <name type="scientific">Streptosporangium pseudovulgare</name>
    <dbReference type="NCBI Taxonomy" id="35765"/>
    <lineage>
        <taxon>Bacteria</taxon>
        <taxon>Bacillati</taxon>
        <taxon>Actinomycetota</taxon>
        <taxon>Actinomycetes</taxon>
        <taxon>Streptosporangiales</taxon>
        <taxon>Streptosporangiaceae</taxon>
        <taxon>Streptosporangium</taxon>
    </lineage>
</organism>
<dbReference type="EMBL" id="BMQJ01000005">
    <property type="protein sequence ID" value="GGP94202.1"/>
    <property type="molecule type" value="Genomic_DNA"/>
</dbReference>
<proteinExistence type="predicted"/>
<name>A0ABQ2QS28_9ACTN</name>
<accession>A0ABQ2QS28</accession>
<sequence>MPTTGPRERAEEGLLTSVEFTGPVRPTAASPGARGPARVRTPDAGRAGPGPDASPGRPARGPVPGRDPAAEAVRAACHATSPDRFRPCRPWKKMIMYVRRPSIGVT</sequence>
<feature type="region of interest" description="Disordered" evidence="1">
    <location>
        <begin position="1"/>
        <end position="77"/>
    </location>
</feature>
<dbReference type="Proteomes" id="UP000611554">
    <property type="component" value="Unassembled WGS sequence"/>
</dbReference>
<keyword evidence="3" id="KW-1185">Reference proteome</keyword>
<evidence type="ECO:0000313" key="2">
    <source>
        <dbReference type="EMBL" id="GGP94202.1"/>
    </source>
</evidence>